<dbReference type="Pfam" id="PF04255">
    <property type="entry name" value="DUF433"/>
    <property type="match status" value="1"/>
</dbReference>
<evidence type="ECO:0000313" key="2">
    <source>
        <dbReference type="Proteomes" id="UP000666369"/>
    </source>
</evidence>
<dbReference type="Proteomes" id="UP000666369">
    <property type="component" value="Unassembled WGS sequence"/>
</dbReference>
<evidence type="ECO:0000313" key="1">
    <source>
        <dbReference type="EMBL" id="NGZ83414.1"/>
    </source>
</evidence>
<organism evidence="1 2">
    <name type="scientific">Duganella aceris</name>
    <dbReference type="NCBI Taxonomy" id="2703883"/>
    <lineage>
        <taxon>Bacteria</taxon>
        <taxon>Pseudomonadati</taxon>
        <taxon>Pseudomonadota</taxon>
        <taxon>Betaproteobacteria</taxon>
        <taxon>Burkholderiales</taxon>
        <taxon>Oxalobacteraceae</taxon>
        <taxon>Telluria group</taxon>
        <taxon>Duganella</taxon>
    </lineage>
</organism>
<reference evidence="2" key="2">
    <citation type="submission" date="2023-07" db="EMBL/GenBank/DDBJ databases">
        <title>Duganella aceri sp. nov., isolated from tree sap.</title>
        <authorList>
            <person name="Kim I.S."/>
        </authorList>
    </citation>
    <scope>NUCLEOTIDE SEQUENCE [LARGE SCALE GENOMIC DNA]</scope>
    <source>
        <strain evidence="2">SAP-35</strain>
    </source>
</reference>
<dbReference type="EMBL" id="JAADJT010000001">
    <property type="protein sequence ID" value="NGZ83414.1"/>
    <property type="molecule type" value="Genomic_DNA"/>
</dbReference>
<dbReference type="InterPro" id="IPR036388">
    <property type="entry name" value="WH-like_DNA-bd_sf"/>
</dbReference>
<dbReference type="SUPFAM" id="SSF46689">
    <property type="entry name" value="Homeodomain-like"/>
    <property type="match status" value="1"/>
</dbReference>
<comment type="caution">
    <text evidence="1">The sequence shown here is derived from an EMBL/GenBank/DDBJ whole genome shotgun (WGS) entry which is preliminary data.</text>
</comment>
<dbReference type="InterPro" id="IPR007367">
    <property type="entry name" value="DUF433"/>
</dbReference>
<protein>
    <submittedName>
        <fullName evidence="1">DUF433 domain-containing protein</fullName>
    </submittedName>
</protein>
<name>A0ABX0FFW0_9BURK</name>
<proteinExistence type="predicted"/>
<keyword evidence="2" id="KW-1185">Reference proteome</keyword>
<sequence>MRGHMSQQVIHRDPEIYSGAVVFVGTRVPLSFMFDYLKAGASIETFIDHYPSVSKQAAVAALEIAGQLADKHAHLVR</sequence>
<gene>
    <name evidence="1" type="ORF">GW587_03945</name>
</gene>
<reference evidence="1 2" key="1">
    <citation type="submission" date="2020-01" db="EMBL/GenBank/DDBJ databases">
        <authorList>
            <person name="Lee S.D."/>
        </authorList>
    </citation>
    <scope>NUCLEOTIDE SEQUENCE [LARGE SCALE GENOMIC DNA]</scope>
    <source>
        <strain evidence="1 2">SAP-35</strain>
    </source>
</reference>
<dbReference type="InterPro" id="IPR009057">
    <property type="entry name" value="Homeodomain-like_sf"/>
</dbReference>
<accession>A0ABX0FFW0</accession>
<dbReference type="Gene3D" id="1.10.10.10">
    <property type="entry name" value="Winged helix-like DNA-binding domain superfamily/Winged helix DNA-binding domain"/>
    <property type="match status" value="1"/>
</dbReference>